<protein>
    <submittedName>
        <fullName evidence="6">Uncharacterized protein</fullName>
    </submittedName>
</protein>
<keyword evidence="1" id="KW-0677">Repeat</keyword>
<keyword evidence="7" id="KW-1185">Reference proteome</keyword>
<evidence type="ECO:0000256" key="1">
    <source>
        <dbReference type="ARBA" id="ARBA00022737"/>
    </source>
</evidence>
<evidence type="ECO:0000256" key="3">
    <source>
        <dbReference type="SAM" id="MobiDB-lite"/>
    </source>
</evidence>
<feature type="domain" description="DUF7708" evidence="4">
    <location>
        <begin position="111"/>
        <end position="248"/>
    </location>
</feature>
<accession>A0AA39WCY3</accession>
<feature type="domain" description="Nephrocystin 3-like N-terminal" evidence="5">
    <location>
        <begin position="423"/>
        <end position="551"/>
    </location>
</feature>
<comment type="caution">
    <text evidence="6">The sequence shown here is derived from an EMBL/GenBank/DDBJ whole genome shotgun (WGS) entry which is preliminary data.</text>
</comment>
<dbReference type="AlphaFoldDB" id="A0AA39WCY3"/>
<sequence length="615" mass="69665">MVLEQQPQWFEPGSQVHPKKSTDVIRREHESFKKKALRTLKGGKKQDAPLASSKEELERQINGVIGQGGGSPGLSALVLQEVEGATKAHETYQGQRLAGGKMVASAMQRRLNDFAQFVGAFDGLMEKIASAGSPYGEIGYQTLSILLIVVVQKTKNDTQIIGHFAEIRKSLPRLDVWHDIYPTDTMRRLVGDAYLNIVEFSRAATEYFTHFWHRLYLAINPLASAAFEDVVNGLHKTLAEINAEAMVGLHDTSRAIKNTVMSLEASARDAELDRKKLLADNKLLLEQSEAANRERQRLLLQVEELKAQIADAALEDQRRDRQADIKRLAEFQQLLGVHPELLGTDFTSVKKVLMEVFPNDLFFSSQVPHTAYLQLHEAHFKEIHEYQQWLHHPQSSLFFLSGSTAPEGRKYRYYTHSWLSPAAIYITESLVQDNCKVAFFSCHPDLESAHISGETVLSSLVLQVLQWRPEVLREKESHFLATFKSSHHRTKEHMLVDLLGEVLLQMRDLGTIYLVLDRLDCCQSKIDNITNELTRLITVLCSPEFTVKVAIVAETSGGEGNWRFEYLPDHEYATDRVFVVKEYNQRRLTTSESSLPRRPSIWSASQRSTQSATTV</sequence>
<evidence type="ECO:0000259" key="4">
    <source>
        <dbReference type="Pfam" id="PF24809"/>
    </source>
</evidence>
<organism evidence="6 7">
    <name type="scientific">Immersiella caudata</name>
    <dbReference type="NCBI Taxonomy" id="314043"/>
    <lineage>
        <taxon>Eukaryota</taxon>
        <taxon>Fungi</taxon>
        <taxon>Dikarya</taxon>
        <taxon>Ascomycota</taxon>
        <taxon>Pezizomycotina</taxon>
        <taxon>Sordariomycetes</taxon>
        <taxon>Sordariomycetidae</taxon>
        <taxon>Sordariales</taxon>
        <taxon>Lasiosphaeriaceae</taxon>
        <taxon>Immersiella</taxon>
    </lineage>
</organism>
<evidence type="ECO:0000313" key="6">
    <source>
        <dbReference type="EMBL" id="KAK0612101.1"/>
    </source>
</evidence>
<feature type="compositionally biased region" description="Low complexity" evidence="3">
    <location>
        <begin position="603"/>
        <end position="615"/>
    </location>
</feature>
<feature type="region of interest" description="Disordered" evidence="3">
    <location>
        <begin position="590"/>
        <end position="615"/>
    </location>
</feature>
<dbReference type="EMBL" id="JAULSU010000007">
    <property type="protein sequence ID" value="KAK0612101.1"/>
    <property type="molecule type" value="Genomic_DNA"/>
</dbReference>
<dbReference type="InterPro" id="IPR056884">
    <property type="entry name" value="NPHP3-like_N"/>
</dbReference>
<dbReference type="InterPro" id="IPR056125">
    <property type="entry name" value="DUF7708"/>
</dbReference>
<dbReference type="Pfam" id="PF24809">
    <property type="entry name" value="DUF7708"/>
    <property type="match status" value="1"/>
</dbReference>
<gene>
    <name evidence="6" type="ORF">B0T14DRAFT_531609</name>
</gene>
<reference evidence="6" key="1">
    <citation type="submission" date="2023-06" db="EMBL/GenBank/DDBJ databases">
        <title>Genome-scale phylogeny and comparative genomics of the fungal order Sordariales.</title>
        <authorList>
            <consortium name="Lawrence Berkeley National Laboratory"/>
            <person name="Hensen N."/>
            <person name="Bonometti L."/>
            <person name="Westerberg I."/>
            <person name="Brannstrom I.O."/>
            <person name="Guillou S."/>
            <person name="Cros-Aarteil S."/>
            <person name="Calhoun S."/>
            <person name="Haridas S."/>
            <person name="Kuo A."/>
            <person name="Mondo S."/>
            <person name="Pangilinan J."/>
            <person name="Riley R."/>
            <person name="Labutti K."/>
            <person name="Andreopoulos B."/>
            <person name="Lipzen A."/>
            <person name="Chen C."/>
            <person name="Yanf M."/>
            <person name="Daum C."/>
            <person name="Ng V."/>
            <person name="Clum A."/>
            <person name="Steindorff A."/>
            <person name="Ohm R."/>
            <person name="Martin F."/>
            <person name="Silar P."/>
            <person name="Natvig D."/>
            <person name="Lalanne C."/>
            <person name="Gautier V."/>
            <person name="Ament-Velasquez S.L."/>
            <person name="Kruys A."/>
            <person name="Hutchinson M.I."/>
            <person name="Powell A.J."/>
            <person name="Barry K."/>
            <person name="Miller A.N."/>
            <person name="Grigoriev I.V."/>
            <person name="Debuchy R."/>
            <person name="Gladieux P."/>
            <person name="Thoren M.H."/>
            <person name="Johannesson H."/>
        </authorList>
    </citation>
    <scope>NUCLEOTIDE SEQUENCE</scope>
    <source>
        <strain evidence="6">CBS 606.72</strain>
    </source>
</reference>
<evidence type="ECO:0000259" key="5">
    <source>
        <dbReference type="Pfam" id="PF24883"/>
    </source>
</evidence>
<evidence type="ECO:0000256" key="2">
    <source>
        <dbReference type="SAM" id="Coils"/>
    </source>
</evidence>
<feature type="coiled-coil region" evidence="2">
    <location>
        <begin position="260"/>
        <end position="315"/>
    </location>
</feature>
<evidence type="ECO:0000313" key="7">
    <source>
        <dbReference type="Proteomes" id="UP001175000"/>
    </source>
</evidence>
<proteinExistence type="predicted"/>
<feature type="region of interest" description="Disordered" evidence="3">
    <location>
        <begin position="1"/>
        <end position="23"/>
    </location>
</feature>
<name>A0AA39WCY3_9PEZI</name>
<dbReference type="Pfam" id="PF24883">
    <property type="entry name" value="NPHP3_N"/>
    <property type="match status" value="1"/>
</dbReference>
<dbReference type="Proteomes" id="UP001175000">
    <property type="component" value="Unassembled WGS sequence"/>
</dbReference>
<keyword evidence="2" id="KW-0175">Coiled coil</keyword>